<proteinExistence type="predicted"/>
<feature type="compositionally biased region" description="Basic and acidic residues" evidence="1">
    <location>
        <begin position="391"/>
        <end position="418"/>
    </location>
</feature>
<dbReference type="EMBL" id="MU001632">
    <property type="protein sequence ID" value="KAF2486574.1"/>
    <property type="molecule type" value="Genomic_DNA"/>
</dbReference>
<feature type="compositionally biased region" description="Basic and acidic residues" evidence="1">
    <location>
        <begin position="39"/>
        <end position="56"/>
    </location>
</feature>
<feature type="compositionally biased region" description="Basic and acidic residues" evidence="1">
    <location>
        <begin position="197"/>
        <end position="207"/>
    </location>
</feature>
<feature type="compositionally biased region" description="Polar residues" evidence="1">
    <location>
        <begin position="284"/>
        <end position="296"/>
    </location>
</feature>
<feature type="compositionally biased region" description="Polar residues" evidence="1">
    <location>
        <begin position="9"/>
        <end position="21"/>
    </location>
</feature>
<evidence type="ECO:0000313" key="3">
    <source>
        <dbReference type="Proteomes" id="UP000799767"/>
    </source>
</evidence>
<name>A0A6A6Q3I2_9PEZI</name>
<sequence length="520" mass="56751">MAMAKPAAQWSQQPLEETTGNARRPLLSKQRSDTNGSQERLHTAYRDTKAARRSPSDLHNIMSDSEEVKHRRVSMKANNLSTSRKRSRNTLVDNGKAGQGDHADDSAWIHRDKLAQIEIQEMEAAGIIVRPSRRSMSADPGASRRSSRSASRSRKPMSEDSLHEPLPNGGRIASQDGCEGTQQAARGEQEFDPDIDTEFRTPEEIAAERNLAAIQMPRPSTSRIPISKAGPVPMPSTVVERDSPLPRSRHGSMSSGNWDEMQYARRARTSSIGSQVLLDEEPSTSDNSNKISSGEGSPTKARMPMKTPPKSGVRKGSAFNGVDRPGSARKPSTPASHRPGSRAGSAQKTGRPSTSHQYTPEGDPPWIDSMYKPDPRLPPDQQMLPTHAKRMMQEQWEKEGKSGTVYDRDLNLLTDKELPMPPSAKMRPPPLTVDPNASNAADAWPLASSIDPDMPPPSPRPSTRGGLKLTPKISAPPSIHKATPPPAATMPTQSLRVPELDEKQEAQQQKKGGCACCVVM</sequence>
<dbReference type="GeneID" id="54479739"/>
<keyword evidence="3" id="KW-1185">Reference proteome</keyword>
<feature type="compositionally biased region" description="Polar residues" evidence="1">
    <location>
        <begin position="344"/>
        <end position="358"/>
    </location>
</feature>
<evidence type="ECO:0000313" key="2">
    <source>
        <dbReference type="EMBL" id="KAF2486574.1"/>
    </source>
</evidence>
<accession>A0A6A6Q3I2</accession>
<feature type="compositionally biased region" description="Pro residues" evidence="1">
    <location>
        <begin position="419"/>
        <end position="432"/>
    </location>
</feature>
<evidence type="ECO:0000256" key="1">
    <source>
        <dbReference type="SAM" id="MobiDB-lite"/>
    </source>
</evidence>
<dbReference type="OrthoDB" id="10249311at2759"/>
<dbReference type="AlphaFoldDB" id="A0A6A6Q3I2"/>
<reference evidence="2" key="1">
    <citation type="journal article" date="2020" name="Stud. Mycol.">
        <title>101 Dothideomycetes genomes: a test case for predicting lifestyles and emergence of pathogens.</title>
        <authorList>
            <person name="Haridas S."/>
            <person name="Albert R."/>
            <person name="Binder M."/>
            <person name="Bloem J."/>
            <person name="Labutti K."/>
            <person name="Salamov A."/>
            <person name="Andreopoulos B."/>
            <person name="Baker S."/>
            <person name="Barry K."/>
            <person name="Bills G."/>
            <person name="Bluhm B."/>
            <person name="Cannon C."/>
            <person name="Castanera R."/>
            <person name="Culley D."/>
            <person name="Daum C."/>
            <person name="Ezra D."/>
            <person name="Gonzalez J."/>
            <person name="Henrissat B."/>
            <person name="Kuo A."/>
            <person name="Liang C."/>
            <person name="Lipzen A."/>
            <person name="Lutzoni F."/>
            <person name="Magnuson J."/>
            <person name="Mondo S."/>
            <person name="Nolan M."/>
            <person name="Ohm R."/>
            <person name="Pangilinan J."/>
            <person name="Park H.-J."/>
            <person name="Ramirez L."/>
            <person name="Alfaro M."/>
            <person name="Sun H."/>
            <person name="Tritt A."/>
            <person name="Yoshinaga Y."/>
            <person name="Zwiers L.-H."/>
            <person name="Turgeon B."/>
            <person name="Goodwin S."/>
            <person name="Spatafora J."/>
            <person name="Crous P."/>
            <person name="Grigoriev I."/>
        </authorList>
    </citation>
    <scope>NUCLEOTIDE SEQUENCE</scope>
    <source>
        <strain evidence="2">CBS 113389</strain>
    </source>
</reference>
<gene>
    <name evidence="2" type="ORF">BDY17DRAFT_81735</name>
</gene>
<feature type="compositionally biased region" description="Basic residues" evidence="1">
    <location>
        <begin position="145"/>
        <end position="155"/>
    </location>
</feature>
<dbReference type="Proteomes" id="UP000799767">
    <property type="component" value="Unassembled WGS sequence"/>
</dbReference>
<feature type="region of interest" description="Disordered" evidence="1">
    <location>
        <begin position="1"/>
        <end position="105"/>
    </location>
</feature>
<feature type="region of interest" description="Disordered" evidence="1">
    <location>
        <begin position="126"/>
        <end position="493"/>
    </location>
</feature>
<evidence type="ECO:0008006" key="4">
    <source>
        <dbReference type="Google" id="ProtNLM"/>
    </source>
</evidence>
<dbReference type="RefSeq" id="XP_033593143.1">
    <property type="nucleotide sequence ID" value="XM_033738738.1"/>
</dbReference>
<protein>
    <recommendedName>
        <fullName evidence="4">TeaA receptor TeaR</fullName>
    </recommendedName>
</protein>
<organism evidence="2 3">
    <name type="scientific">Neohortaea acidophila</name>
    <dbReference type="NCBI Taxonomy" id="245834"/>
    <lineage>
        <taxon>Eukaryota</taxon>
        <taxon>Fungi</taxon>
        <taxon>Dikarya</taxon>
        <taxon>Ascomycota</taxon>
        <taxon>Pezizomycotina</taxon>
        <taxon>Dothideomycetes</taxon>
        <taxon>Dothideomycetidae</taxon>
        <taxon>Mycosphaerellales</taxon>
        <taxon>Teratosphaeriaceae</taxon>
        <taxon>Neohortaea</taxon>
    </lineage>
</organism>